<dbReference type="CDD" id="cd00158">
    <property type="entry name" value="RHOD"/>
    <property type="match status" value="1"/>
</dbReference>
<dbReference type="Proteomes" id="UP000241421">
    <property type="component" value="Unassembled WGS sequence"/>
</dbReference>
<dbReference type="AlphaFoldDB" id="A0A2U2HFE5"/>
<gene>
    <name evidence="2" type="ORF">C7C56_021940</name>
</gene>
<reference evidence="2 3" key="1">
    <citation type="submission" date="2018-04" db="EMBL/GenBank/DDBJ databases">
        <title>Massilia violaceinigra sp. nov., a novel purple-pigmented bacterium isolated from Tianshan glacier, Xinjiang, China.</title>
        <authorList>
            <person name="Wang H."/>
        </authorList>
    </citation>
    <scope>NUCLEOTIDE SEQUENCE [LARGE SCALE GENOMIC DNA]</scope>
    <source>
        <strain evidence="2 3">B448-2</strain>
    </source>
</reference>
<evidence type="ECO:0000313" key="2">
    <source>
        <dbReference type="EMBL" id="PWF42923.1"/>
    </source>
</evidence>
<dbReference type="InterPro" id="IPR001763">
    <property type="entry name" value="Rhodanese-like_dom"/>
</dbReference>
<sequence length="351" mass="39314">MLMPAAAKAAKYTEADKARMWLCTAGRGAHEIKGMDRREVLTHLLHKSAGVDVERDDDALKRQKMAAFWRDPALQGKDKKGIYCYGLHSRGTLLWQPVDRHAFELLPVMLKLGADINMIDVSNGRTLLDELVAFYDWNSKHDETEWVSPRVRRSEDYMFRTARDNYVRLREMGARHALELGDRTPGVAQREAACLVAGPGDALREFSDYAGGLATKMGALTPKEIKGAATVSPRQAACLMRALGSDMFVMHAMRDEFGLPGAHKYLAAAMSGSFDDEYQKQVATFSRISDKDKAVLVYCHSDKCFLSYNSALRLLHSGKKRVYWMRDGIRGWKAAGYPVAKANGFLIGERE</sequence>
<evidence type="ECO:0000259" key="1">
    <source>
        <dbReference type="PROSITE" id="PS50206"/>
    </source>
</evidence>
<dbReference type="PROSITE" id="PS50206">
    <property type="entry name" value="RHODANESE_3"/>
    <property type="match status" value="1"/>
</dbReference>
<protein>
    <recommendedName>
        <fullName evidence="1">Rhodanese domain-containing protein</fullName>
    </recommendedName>
</protein>
<dbReference type="Gene3D" id="3.40.250.10">
    <property type="entry name" value="Rhodanese-like domain"/>
    <property type="match status" value="1"/>
</dbReference>
<proteinExistence type="predicted"/>
<dbReference type="EMBL" id="PXWF02000288">
    <property type="protein sequence ID" value="PWF42923.1"/>
    <property type="molecule type" value="Genomic_DNA"/>
</dbReference>
<dbReference type="Pfam" id="PF00581">
    <property type="entry name" value="Rhodanese"/>
    <property type="match status" value="1"/>
</dbReference>
<organism evidence="2 3">
    <name type="scientific">Massilia glaciei</name>
    <dbReference type="NCBI Taxonomy" id="1524097"/>
    <lineage>
        <taxon>Bacteria</taxon>
        <taxon>Pseudomonadati</taxon>
        <taxon>Pseudomonadota</taxon>
        <taxon>Betaproteobacteria</taxon>
        <taxon>Burkholderiales</taxon>
        <taxon>Oxalobacteraceae</taxon>
        <taxon>Telluria group</taxon>
        <taxon>Massilia</taxon>
    </lineage>
</organism>
<feature type="domain" description="Rhodanese" evidence="1">
    <location>
        <begin position="290"/>
        <end position="341"/>
    </location>
</feature>
<dbReference type="InterPro" id="IPR036873">
    <property type="entry name" value="Rhodanese-like_dom_sf"/>
</dbReference>
<keyword evidence="3" id="KW-1185">Reference proteome</keyword>
<name>A0A2U2HFE5_9BURK</name>
<evidence type="ECO:0000313" key="3">
    <source>
        <dbReference type="Proteomes" id="UP000241421"/>
    </source>
</evidence>
<comment type="caution">
    <text evidence="2">The sequence shown here is derived from an EMBL/GenBank/DDBJ whole genome shotgun (WGS) entry which is preliminary data.</text>
</comment>
<accession>A0A2U2HFE5</accession>
<dbReference type="SUPFAM" id="SSF52821">
    <property type="entry name" value="Rhodanese/Cell cycle control phosphatase"/>
    <property type="match status" value="1"/>
</dbReference>